<evidence type="ECO:0000313" key="1">
    <source>
        <dbReference type="EMBL" id="KAF7430098.1"/>
    </source>
</evidence>
<keyword evidence="2" id="KW-1185">Reference proteome</keyword>
<sequence>MGMDDSDLILGLSLVRSFFSSSLVFFRMLEALKWSKEEEKESLERFDAEELTEALVDVPRGSHEIDRFFTNCRFLNPAMRYTSSCVTSRR</sequence>
<evidence type="ECO:0000313" key="2">
    <source>
        <dbReference type="Proteomes" id="UP000600918"/>
    </source>
</evidence>
<name>A0A834P6Y4_VESPE</name>
<dbReference type="EMBL" id="JACSDY010000004">
    <property type="protein sequence ID" value="KAF7430098.1"/>
    <property type="molecule type" value="Genomic_DNA"/>
</dbReference>
<accession>A0A834P6Y4</accession>
<dbReference type="Proteomes" id="UP000600918">
    <property type="component" value="Unassembled WGS sequence"/>
</dbReference>
<gene>
    <name evidence="1" type="ORF">H0235_006496</name>
</gene>
<organism evidence="1 2">
    <name type="scientific">Vespula pensylvanica</name>
    <name type="common">Western yellow jacket</name>
    <name type="synonym">Wasp</name>
    <dbReference type="NCBI Taxonomy" id="30213"/>
    <lineage>
        <taxon>Eukaryota</taxon>
        <taxon>Metazoa</taxon>
        <taxon>Ecdysozoa</taxon>
        <taxon>Arthropoda</taxon>
        <taxon>Hexapoda</taxon>
        <taxon>Insecta</taxon>
        <taxon>Pterygota</taxon>
        <taxon>Neoptera</taxon>
        <taxon>Endopterygota</taxon>
        <taxon>Hymenoptera</taxon>
        <taxon>Apocrita</taxon>
        <taxon>Aculeata</taxon>
        <taxon>Vespoidea</taxon>
        <taxon>Vespidae</taxon>
        <taxon>Vespinae</taxon>
        <taxon>Vespula</taxon>
    </lineage>
</organism>
<comment type="caution">
    <text evidence="1">The sequence shown here is derived from an EMBL/GenBank/DDBJ whole genome shotgun (WGS) entry which is preliminary data.</text>
</comment>
<proteinExistence type="predicted"/>
<protein>
    <submittedName>
        <fullName evidence="1">Uncharacterized protein</fullName>
    </submittedName>
</protein>
<dbReference type="AlphaFoldDB" id="A0A834P6Y4"/>
<reference evidence="1" key="1">
    <citation type="journal article" date="2020" name="G3 (Bethesda)">
        <title>High-Quality Assemblies for Three Invasive Social Wasps from the &lt;i&gt;Vespula&lt;/i&gt; Genus.</title>
        <authorList>
            <person name="Harrop T.W.R."/>
            <person name="Guhlin J."/>
            <person name="McLaughlin G.M."/>
            <person name="Permina E."/>
            <person name="Stockwell P."/>
            <person name="Gilligan J."/>
            <person name="Le Lec M.F."/>
            <person name="Gruber M.A.M."/>
            <person name="Quinn O."/>
            <person name="Lovegrove M."/>
            <person name="Duncan E.J."/>
            <person name="Remnant E.J."/>
            <person name="Van Eeckhoven J."/>
            <person name="Graham B."/>
            <person name="Knapp R.A."/>
            <person name="Langford K.W."/>
            <person name="Kronenberg Z."/>
            <person name="Press M.O."/>
            <person name="Eacker S.M."/>
            <person name="Wilson-Rankin E.E."/>
            <person name="Purcell J."/>
            <person name="Lester P.J."/>
            <person name="Dearden P.K."/>
        </authorList>
    </citation>
    <scope>NUCLEOTIDE SEQUENCE</scope>
    <source>
        <strain evidence="1">Volc-1</strain>
    </source>
</reference>